<protein>
    <submittedName>
        <fullName evidence="6">Transcriptional regulator KdgR</fullName>
    </submittedName>
</protein>
<dbReference type="PANTHER" id="PTHR30136">
    <property type="entry name" value="HELIX-TURN-HELIX TRANSCRIPTIONAL REGULATOR, ICLR FAMILY"/>
    <property type="match status" value="1"/>
</dbReference>
<dbReference type="Pfam" id="PF09339">
    <property type="entry name" value="HTH_IclR"/>
    <property type="match status" value="1"/>
</dbReference>
<evidence type="ECO:0000256" key="2">
    <source>
        <dbReference type="ARBA" id="ARBA00023125"/>
    </source>
</evidence>
<keyword evidence="1" id="KW-0805">Transcription regulation</keyword>
<dbReference type="GO" id="GO:0003677">
    <property type="term" value="F:DNA binding"/>
    <property type="evidence" value="ECO:0007669"/>
    <property type="project" value="UniProtKB-KW"/>
</dbReference>
<dbReference type="SUPFAM" id="SSF46785">
    <property type="entry name" value="Winged helix' DNA-binding domain"/>
    <property type="match status" value="1"/>
</dbReference>
<dbReference type="Pfam" id="PF01614">
    <property type="entry name" value="IclR_C"/>
    <property type="match status" value="1"/>
</dbReference>
<name>A0A1L9NSX4_9RHOB</name>
<dbReference type="AlphaFoldDB" id="A0A1L9NSX4"/>
<dbReference type="EMBL" id="MLCB01000185">
    <property type="protein sequence ID" value="OJI92395.1"/>
    <property type="molecule type" value="Genomic_DNA"/>
</dbReference>
<gene>
    <name evidence="6" type="primary">kdgR_2</name>
    <name evidence="6" type="ORF">PFRI_34000</name>
</gene>
<dbReference type="InterPro" id="IPR036388">
    <property type="entry name" value="WH-like_DNA-bd_sf"/>
</dbReference>
<evidence type="ECO:0000256" key="1">
    <source>
        <dbReference type="ARBA" id="ARBA00023015"/>
    </source>
</evidence>
<dbReference type="InterPro" id="IPR005471">
    <property type="entry name" value="Tscrpt_reg_IclR_N"/>
</dbReference>
<comment type="caution">
    <text evidence="6">The sequence shown here is derived from an EMBL/GenBank/DDBJ whole genome shotgun (WGS) entry which is preliminary data.</text>
</comment>
<accession>A0A1L9NSX4</accession>
<keyword evidence="3" id="KW-0804">Transcription</keyword>
<dbReference type="PANTHER" id="PTHR30136:SF24">
    <property type="entry name" value="HTH-TYPE TRANSCRIPTIONAL REPRESSOR ALLR"/>
    <property type="match status" value="1"/>
</dbReference>
<dbReference type="STRING" id="696762.PFRI_34000"/>
<feature type="domain" description="IclR-ED" evidence="5">
    <location>
        <begin position="66"/>
        <end position="207"/>
    </location>
</feature>
<dbReference type="Gene3D" id="3.30.450.40">
    <property type="match status" value="1"/>
</dbReference>
<dbReference type="InterPro" id="IPR050707">
    <property type="entry name" value="HTH_MetabolicPath_Reg"/>
</dbReference>
<evidence type="ECO:0000259" key="5">
    <source>
        <dbReference type="PROSITE" id="PS51078"/>
    </source>
</evidence>
<dbReference type="InterPro" id="IPR029016">
    <property type="entry name" value="GAF-like_dom_sf"/>
</dbReference>
<reference evidence="6 7" key="1">
    <citation type="submission" date="2016-10" db="EMBL/GenBank/DDBJ databases">
        <title>Genome sequence of Planktotalea frisia SH6-1.</title>
        <authorList>
            <person name="Poehlein A."/>
            <person name="Bakenhus I."/>
            <person name="Voget S."/>
            <person name="Brinkhoff T."/>
            <person name="Simon M."/>
        </authorList>
    </citation>
    <scope>NUCLEOTIDE SEQUENCE [LARGE SCALE GENOMIC DNA]</scope>
    <source>
        <strain evidence="6 7">SH6-1</strain>
    </source>
</reference>
<feature type="domain" description="HTH iclR-type" evidence="4">
    <location>
        <begin position="3"/>
        <end position="65"/>
    </location>
</feature>
<dbReference type="Proteomes" id="UP000184514">
    <property type="component" value="Unassembled WGS sequence"/>
</dbReference>
<proteinExistence type="predicted"/>
<evidence type="ECO:0000313" key="6">
    <source>
        <dbReference type="EMBL" id="OJI92395.1"/>
    </source>
</evidence>
<dbReference type="GO" id="GO:0045892">
    <property type="term" value="P:negative regulation of DNA-templated transcription"/>
    <property type="evidence" value="ECO:0007669"/>
    <property type="project" value="TreeGrafter"/>
</dbReference>
<dbReference type="SUPFAM" id="SSF55781">
    <property type="entry name" value="GAF domain-like"/>
    <property type="match status" value="1"/>
</dbReference>
<dbReference type="GO" id="GO:0003700">
    <property type="term" value="F:DNA-binding transcription factor activity"/>
    <property type="evidence" value="ECO:0007669"/>
    <property type="project" value="TreeGrafter"/>
</dbReference>
<keyword evidence="2" id="KW-0238">DNA-binding</keyword>
<dbReference type="InterPro" id="IPR036390">
    <property type="entry name" value="WH_DNA-bd_sf"/>
</dbReference>
<dbReference type="PROSITE" id="PS51077">
    <property type="entry name" value="HTH_ICLR"/>
    <property type="match status" value="1"/>
</dbReference>
<sequence length="207" mass="23082">MQSSIVHKLLALLNVVSEAQKPMTFSEIVDKTGLNKSTIHRLLSIGVEERMLRSDSHKKVYMLGPRVFDLVRNAHDRYDIQTIALAEMLRLHELLDVNVTIGVPSGTEVVYLRVIEARQSLGAVQRPGMREPIHCSASGKALLAYTQDAAVHLLLKGYDFKRYTDRTVTTAEGFEMSSRLFVSMALAKITAKSMSISSGYQRQSSTI</sequence>
<dbReference type="SMART" id="SM00346">
    <property type="entry name" value="HTH_ICLR"/>
    <property type="match status" value="1"/>
</dbReference>
<dbReference type="PROSITE" id="PS51078">
    <property type="entry name" value="ICLR_ED"/>
    <property type="match status" value="1"/>
</dbReference>
<evidence type="ECO:0000256" key="3">
    <source>
        <dbReference type="ARBA" id="ARBA00023163"/>
    </source>
</evidence>
<evidence type="ECO:0000313" key="7">
    <source>
        <dbReference type="Proteomes" id="UP000184514"/>
    </source>
</evidence>
<keyword evidence="7" id="KW-1185">Reference proteome</keyword>
<dbReference type="Gene3D" id="1.10.10.10">
    <property type="entry name" value="Winged helix-like DNA-binding domain superfamily/Winged helix DNA-binding domain"/>
    <property type="match status" value="1"/>
</dbReference>
<dbReference type="OrthoDB" id="9807558at2"/>
<evidence type="ECO:0000259" key="4">
    <source>
        <dbReference type="PROSITE" id="PS51077"/>
    </source>
</evidence>
<dbReference type="InterPro" id="IPR014757">
    <property type="entry name" value="Tscrpt_reg_IclR_C"/>
</dbReference>
<organism evidence="6 7">
    <name type="scientific">Planktotalea frisia</name>
    <dbReference type="NCBI Taxonomy" id="696762"/>
    <lineage>
        <taxon>Bacteria</taxon>
        <taxon>Pseudomonadati</taxon>
        <taxon>Pseudomonadota</taxon>
        <taxon>Alphaproteobacteria</taxon>
        <taxon>Rhodobacterales</taxon>
        <taxon>Paracoccaceae</taxon>
        <taxon>Planktotalea</taxon>
    </lineage>
</organism>